<dbReference type="PANTHER" id="PTHR13318:SF75">
    <property type="entry name" value="COI1 F-BOX DOMAIN-CONTAINING PROTEIN"/>
    <property type="match status" value="1"/>
</dbReference>
<dbReference type="Pfam" id="PF13516">
    <property type="entry name" value="LRR_6"/>
    <property type="match status" value="2"/>
</dbReference>
<evidence type="ECO:0000313" key="2">
    <source>
        <dbReference type="EMBL" id="WVY94600.1"/>
    </source>
</evidence>
<dbReference type="GO" id="GO:0031146">
    <property type="term" value="P:SCF-dependent proteasomal ubiquitin-dependent protein catabolic process"/>
    <property type="evidence" value="ECO:0007669"/>
    <property type="project" value="TreeGrafter"/>
</dbReference>
<dbReference type="InterPro" id="IPR001611">
    <property type="entry name" value="Leu-rich_rpt"/>
</dbReference>
<proteinExistence type="predicted"/>
<dbReference type="InterPro" id="IPR032675">
    <property type="entry name" value="LRR_dom_sf"/>
</dbReference>
<protein>
    <recommendedName>
        <fullName evidence="1">F-box/LRR-repeat protein 15-like leucin rich repeat domain-containing protein</fullName>
    </recommendedName>
</protein>
<keyword evidence="3" id="KW-1185">Reference proteome</keyword>
<feature type="domain" description="F-box/LRR-repeat protein 15-like leucin rich repeat" evidence="1">
    <location>
        <begin position="102"/>
        <end position="179"/>
    </location>
</feature>
<sequence length="481" mass="52580">MASNSIHGNGVSGSNLCINDVLRDDELRSVLGRVETEKDKETFGLVCKRWLRLQSTERKKLAARAGPHMLRKMADRFTRLVELDLAQSVSRSFYPGVTDSDLAVIANGFTYLKILNLYNCKGITDAGMKAIGEGLSLLESLDVSYCRKLTDKGFSAVAKGCSDLRILHMAGCRFVTDGVLEALSKNCRSLEELGLQGCTSITDNGLIYLASGCHRIRFLDINKCSNVSDVGVSSIPRACSSSLKTLKLLDCYKIGDETILSLAEYCRNLETLIVGGCRDVSADAIKSLATACGSSLKNLRMDWCLNISDSSLRCVLSQCRNLEALDIGCCEELTDASFQFISNEESALSLKILKVGNCPKITVTGIGILAGKCSSLQYLDVRSCPYITKAGLDGAGFHFPESCKINFDGSISEPAIFIRKLIDKACLCKFDENVICSDDVRVKDYAISIRENGGFLVERKMVFQVKKNPLISGGKMKDLQR</sequence>
<dbReference type="InterPro" id="IPR006553">
    <property type="entry name" value="Leu-rich_rpt_Cys-con_subtyp"/>
</dbReference>
<accession>A0AAQ3RJZ4</accession>
<gene>
    <name evidence="2" type="ORF">V8G54_033688</name>
</gene>
<feature type="domain" description="F-box/LRR-repeat protein 15-like leucin rich repeat" evidence="1">
    <location>
        <begin position="183"/>
        <end position="314"/>
    </location>
</feature>
<dbReference type="SUPFAM" id="SSF52047">
    <property type="entry name" value="RNI-like"/>
    <property type="match status" value="1"/>
</dbReference>
<reference evidence="2 3" key="1">
    <citation type="journal article" date="2023" name="Life. Sci Alliance">
        <title>Evolutionary insights into 3D genome organization and epigenetic landscape of Vigna mungo.</title>
        <authorList>
            <person name="Junaid A."/>
            <person name="Singh B."/>
            <person name="Bhatia S."/>
        </authorList>
    </citation>
    <scope>NUCLEOTIDE SEQUENCE [LARGE SCALE GENOMIC DNA]</scope>
    <source>
        <strain evidence="2">Urdbean</strain>
    </source>
</reference>
<name>A0AAQ3RJZ4_VIGMU</name>
<dbReference type="FunFam" id="3.80.10.10:FF:001795">
    <property type="entry name" value="Uncharacterized protein"/>
    <property type="match status" value="1"/>
</dbReference>
<evidence type="ECO:0000313" key="3">
    <source>
        <dbReference type="Proteomes" id="UP001374535"/>
    </source>
</evidence>
<dbReference type="EMBL" id="CP144691">
    <property type="protein sequence ID" value="WVY94600.1"/>
    <property type="molecule type" value="Genomic_DNA"/>
</dbReference>
<dbReference type="GO" id="GO:0019005">
    <property type="term" value="C:SCF ubiquitin ligase complex"/>
    <property type="evidence" value="ECO:0007669"/>
    <property type="project" value="TreeGrafter"/>
</dbReference>
<dbReference type="SMART" id="SM00367">
    <property type="entry name" value="LRR_CC"/>
    <property type="match status" value="11"/>
</dbReference>
<dbReference type="Proteomes" id="UP001374535">
    <property type="component" value="Chromosome 10"/>
</dbReference>
<dbReference type="AlphaFoldDB" id="A0AAQ3RJZ4"/>
<organism evidence="2 3">
    <name type="scientific">Vigna mungo</name>
    <name type="common">Black gram</name>
    <name type="synonym">Phaseolus mungo</name>
    <dbReference type="NCBI Taxonomy" id="3915"/>
    <lineage>
        <taxon>Eukaryota</taxon>
        <taxon>Viridiplantae</taxon>
        <taxon>Streptophyta</taxon>
        <taxon>Embryophyta</taxon>
        <taxon>Tracheophyta</taxon>
        <taxon>Spermatophyta</taxon>
        <taxon>Magnoliopsida</taxon>
        <taxon>eudicotyledons</taxon>
        <taxon>Gunneridae</taxon>
        <taxon>Pentapetalae</taxon>
        <taxon>rosids</taxon>
        <taxon>fabids</taxon>
        <taxon>Fabales</taxon>
        <taxon>Fabaceae</taxon>
        <taxon>Papilionoideae</taxon>
        <taxon>50 kb inversion clade</taxon>
        <taxon>NPAAA clade</taxon>
        <taxon>indigoferoid/millettioid clade</taxon>
        <taxon>Phaseoleae</taxon>
        <taxon>Vigna</taxon>
    </lineage>
</organism>
<dbReference type="Gene3D" id="3.80.10.10">
    <property type="entry name" value="Ribonuclease Inhibitor"/>
    <property type="match status" value="2"/>
</dbReference>
<dbReference type="Pfam" id="PF25372">
    <property type="entry name" value="DUF7885"/>
    <property type="match status" value="2"/>
</dbReference>
<evidence type="ECO:0000259" key="1">
    <source>
        <dbReference type="Pfam" id="PF25372"/>
    </source>
</evidence>
<dbReference type="InterPro" id="IPR057207">
    <property type="entry name" value="FBXL15_LRR"/>
</dbReference>
<dbReference type="PANTHER" id="PTHR13318">
    <property type="entry name" value="PARTNER OF PAIRED, ISOFORM B-RELATED"/>
    <property type="match status" value="1"/>
</dbReference>